<dbReference type="PANTHER" id="PTHR46696:SF4">
    <property type="entry name" value="BIOTIN BIOSYNTHESIS CYTOCHROME P450"/>
    <property type="match status" value="1"/>
</dbReference>
<keyword evidence="2" id="KW-0349">Heme</keyword>
<dbReference type="GO" id="GO:0036199">
    <property type="term" value="F:cholest-4-en-3-one 26-monooxygenase activity"/>
    <property type="evidence" value="ECO:0007669"/>
    <property type="project" value="TreeGrafter"/>
</dbReference>
<dbReference type="GO" id="GO:0008395">
    <property type="term" value="F:steroid hydroxylase activity"/>
    <property type="evidence" value="ECO:0007669"/>
    <property type="project" value="TreeGrafter"/>
</dbReference>
<dbReference type="GO" id="GO:0020037">
    <property type="term" value="F:heme binding"/>
    <property type="evidence" value="ECO:0007669"/>
    <property type="project" value="InterPro"/>
</dbReference>
<evidence type="ECO:0000256" key="2">
    <source>
        <dbReference type="RuleBase" id="RU000461"/>
    </source>
</evidence>
<organism evidence="3 4">
    <name type="scientific">Endozoicomonas montiporae</name>
    <dbReference type="NCBI Taxonomy" id="1027273"/>
    <lineage>
        <taxon>Bacteria</taxon>
        <taxon>Pseudomonadati</taxon>
        <taxon>Pseudomonadota</taxon>
        <taxon>Gammaproteobacteria</taxon>
        <taxon>Oceanospirillales</taxon>
        <taxon>Endozoicomonadaceae</taxon>
        <taxon>Endozoicomonas</taxon>
    </lineage>
</organism>
<sequence length="404" mass="45444">MTTNKYHIAAPEHLDHPYPVYKALREQQPVFYDESLGFHVVTGYKNVKTLLAHPQISSCRQRFMEEIAAQLPPGTLSDYIENSQYSMIQLDPPEHTRLRKVANTFFHKPTVQGWVPVMEQQFHSLLSSEMADGHIDVCRVARTYPSEVICDLFGMPEEYREQFITNTIRLGRIFGSPPRDQLEHFAREANQASVENMQLIADLLKERMDHPSDDLLGSMAKACAEDLISINEAASLSGLLMAAGHLTTTEMICNGVYQLLSHPDQWQWLKENPDAIEQAIEEIIRFDSSVPFIFKSAKGDIQLEGGQLASGDIVAIGLLAANHDPVLCDRPDEFDITREPSRHLSFSTGPHVCPGALMAKAELKVAFVQLIQACSDLCFDPANLPVRRCNTVMFRGFESLKLLY</sequence>
<comment type="caution">
    <text evidence="3">The sequence shown here is derived from an EMBL/GenBank/DDBJ whole genome shotgun (WGS) entry which is preliminary data.</text>
</comment>
<proteinExistence type="inferred from homology"/>
<keyword evidence="2" id="KW-0503">Monooxygenase</keyword>
<name>A0A081N1W4_9GAMM</name>
<evidence type="ECO:0000313" key="4">
    <source>
        <dbReference type="Proteomes" id="UP000028006"/>
    </source>
</evidence>
<keyword evidence="2" id="KW-0408">Iron</keyword>
<dbReference type="RefSeq" id="WP_034877796.1">
    <property type="nucleotide sequence ID" value="NZ_JOKG01000004.1"/>
</dbReference>
<dbReference type="InterPro" id="IPR036396">
    <property type="entry name" value="Cyt_P450_sf"/>
</dbReference>
<dbReference type="GO" id="GO:0005506">
    <property type="term" value="F:iron ion binding"/>
    <property type="evidence" value="ECO:0007669"/>
    <property type="project" value="InterPro"/>
</dbReference>
<dbReference type="InterPro" id="IPR017972">
    <property type="entry name" value="Cyt_P450_CS"/>
</dbReference>
<dbReference type="PROSITE" id="PS00086">
    <property type="entry name" value="CYTOCHROME_P450"/>
    <property type="match status" value="1"/>
</dbReference>
<accession>A0A081N1W4</accession>
<evidence type="ECO:0008006" key="5">
    <source>
        <dbReference type="Google" id="ProtNLM"/>
    </source>
</evidence>
<dbReference type="SUPFAM" id="SSF48264">
    <property type="entry name" value="Cytochrome P450"/>
    <property type="match status" value="1"/>
</dbReference>
<dbReference type="GO" id="GO:0006707">
    <property type="term" value="P:cholesterol catabolic process"/>
    <property type="evidence" value="ECO:0007669"/>
    <property type="project" value="TreeGrafter"/>
</dbReference>
<dbReference type="Gene3D" id="1.10.630.10">
    <property type="entry name" value="Cytochrome P450"/>
    <property type="match status" value="1"/>
</dbReference>
<dbReference type="Proteomes" id="UP000028006">
    <property type="component" value="Unassembled WGS sequence"/>
</dbReference>
<gene>
    <name evidence="3" type="ORF">GZ77_18070</name>
</gene>
<reference evidence="3 4" key="1">
    <citation type="submission" date="2014-06" db="EMBL/GenBank/DDBJ databases">
        <title>Whole Genome Sequences of Three Symbiotic Endozoicomonas Bacteria.</title>
        <authorList>
            <person name="Neave M.J."/>
            <person name="Apprill A."/>
            <person name="Voolstra C.R."/>
        </authorList>
    </citation>
    <scope>NUCLEOTIDE SEQUENCE [LARGE SCALE GENOMIC DNA]</scope>
    <source>
        <strain evidence="3 4">LMG 24815</strain>
    </source>
</reference>
<dbReference type="InterPro" id="IPR002397">
    <property type="entry name" value="Cyt_P450_B"/>
</dbReference>
<dbReference type="PRINTS" id="PR00359">
    <property type="entry name" value="BP450"/>
</dbReference>
<dbReference type="Pfam" id="PF00067">
    <property type="entry name" value="p450"/>
    <property type="match status" value="1"/>
</dbReference>
<dbReference type="eggNOG" id="COG2124">
    <property type="taxonomic scope" value="Bacteria"/>
</dbReference>
<protein>
    <recommendedName>
        <fullName evidence="5">Cytochrome P450</fullName>
    </recommendedName>
</protein>
<dbReference type="PANTHER" id="PTHR46696">
    <property type="entry name" value="P450, PUTATIVE (EUROFUNG)-RELATED"/>
    <property type="match status" value="1"/>
</dbReference>
<keyword evidence="4" id="KW-1185">Reference proteome</keyword>
<keyword evidence="2" id="KW-0560">Oxidoreductase</keyword>
<keyword evidence="2" id="KW-0479">Metal-binding</keyword>
<dbReference type="AlphaFoldDB" id="A0A081N1W4"/>
<evidence type="ECO:0000313" key="3">
    <source>
        <dbReference type="EMBL" id="KEQ12437.1"/>
    </source>
</evidence>
<dbReference type="InterPro" id="IPR001128">
    <property type="entry name" value="Cyt_P450"/>
</dbReference>
<evidence type="ECO:0000256" key="1">
    <source>
        <dbReference type="ARBA" id="ARBA00010617"/>
    </source>
</evidence>
<comment type="similarity">
    <text evidence="1 2">Belongs to the cytochrome P450 family.</text>
</comment>
<dbReference type="EMBL" id="JOKG01000004">
    <property type="protein sequence ID" value="KEQ12437.1"/>
    <property type="molecule type" value="Genomic_DNA"/>
</dbReference>